<dbReference type="EMBL" id="CP136051">
    <property type="protein sequence ID" value="WOK08158.1"/>
    <property type="molecule type" value="Genomic_DNA"/>
</dbReference>
<feature type="domain" description="DUF6852" evidence="3">
    <location>
        <begin position="52"/>
        <end position="122"/>
    </location>
</feature>
<dbReference type="InterPro" id="IPR041218">
    <property type="entry name" value="DUF5606"/>
</dbReference>
<dbReference type="Proteomes" id="UP001302349">
    <property type="component" value="Chromosome"/>
</dbReference>
<dbReference type="Gene3D" id="1.10.10.1650">
    <property type="match status" value="1"/>
</dbReference>
<sequence length="184" mass="20305">MEFKEIATVSGKGGLFKVLNPTRSGVILESLDEKKSKLIVNANSKVSILHEISIYTTDNEGTVALEDVMRKVHKEFAGDTGLTKNSDNEELKSFLKHVLPTYDADRVYVSDIKKLVNWYSILVEVAPEVFDEPKEEVKEEKPAKAKAPKEAAAKKAPAAKAAEKQPKEEKPKAKPAAKKKSADK</sequence>
<feature type="domain" description="DUF5606" evidence="2">
    <location>
        <begin position="4"/>
        <end position="49"/>
    </location>
</feature>
<dbReference type="InterPro" id="IPR049281">
    <property type="entry name" value="BVU_3817-like_C_sf"/>
</dbReference>
<feature type="compositionally biased region" description="Basic and acidic residues" evidence="1">
    <location>
        <begin position="161"/>
        <end position="172"/>
    </location>
</feature>
<dbReference type="Pfam" id="PF21186">
    <property type="entry name" value="DUF6852"/>
    <property type="match status" value="1"/>
</dbReference>
<accession>A0ABZ0ISY6</accession>
<feature type="compositionally biased region" description="Basic and acidic residues" evidence="1">
    <location>
        <begin position="132"/>
        <end position="153"/>
    </location>
</feature>
<dbReference type="Pfam" id="PF18347">
    <property type="entry name" value="DUF5606"/>
    <property type="match status" value="1"/>
</dbReference>
<organism evidence="4 5">
    <name type="scientific">Imperialibacter roseus</name>
    <dbReference type="NCBI Taxonomy" id="1324217"/>
    <lineage>
        <taxon>Bacteria</taxon>
        <taxon>Pseudomonadati</taxon>
        <taxon>Bacteroidota</taxon>
        <taxon>Cytophagia</taxon>
        <taxon>Cytophagales</taxon>
        <taxon>Flammeovirgaceae</taxon>
        <taxon>Imperialibacter</taxon>
    </lineage>
</organism>
<proteinExistence type="predicted"/>
<evidence type="ECO:0000256" key="1">
    <source>
        <dbReference type="SAM" id="MobiDB-lite"/>
    </source>
</evidence>
<protein>
    <submittedName>
        <fullName evidence="4">DUF5606 domain-containing protein</fullName>
    </submittedName>
</protein>
<dbReference type="Gene3D" id="2.30.30.730">
    <property type="match status" value="1"/>
</dbReference>
<gene>
    <name evidence="4" type="ORF">RT717_05855</name>
</gene>
<keyword evidence="5" id="KW-1185">Reference proteome</keyword>
<dbReference type="RefSeq" id="WP_317490804.1">
    <property type="nucleotide sequence ID" value="NZ_CP136051.1"/>
</dbReference>
<dbReference type="InterPro" id="IPR049282">
    <property type="entry name" value="BVU_3817_N_sf"/>
</dbReference>
<evidence type="ECO:0000313" key="5">
    <source>
        <dbReference type="Proteomes" id="UP001302349"/>
    </source>
</evidence>
<feature type="compositionally biased region" description="Basic residues" evidence="1">
    <location>
        <begin position="173"/>
        <end position="184"/>
    </location>
</feature>
<evidence type="ECO:0000259" key="3">
    <source>
        <dbReference type="Pfam" id="PF21186"/>
    </source>
</evidence>
<reference evidence="4 5" key="1">
    <citation type="journal article" date="2023" name="Microbiol. Resour. Announc.">
        <title>Complete Genome Sequence of Imperialibacter roseus strain P4T.</title>
        <authorList>
            <person name="Tizabi D.R."/>
            <person name="Bachvaroff T."/>
            <person name="Hill R.T."/>
        </authorList>
    </citation>
    <scope>NUCLEOTIDE SEQUENCE [LARGE SCALE GENOMIC DNA]</scope>
    <source>
        <strain evidence="4 5">P4T</strain>
    </source>
</reference>
<name>A0ABZ0ISY6_9BACT</name>
<evidence type="ECO:0000259" key="2">
    <source>
        <dbReference type="Pfam" id="PF18347"/>
    </source>
</evidence>
<feature type="region of interest" description="Disordered" evidence="1">
    <location>
        <begin position="132"/>
        <end position="184"/>
    </location>
</feature>
<dbReference type="InterPro" id="IPR049280">
    <property type="entry name" value="DUF6852"/>
</dbReference>
<evidence type="ECO:0000313" key="4">
    <source>
        <dbReference type="EMBL" id="WOK08158.1"/>
    </source>
</evidence>